<dbReference type="PANTHER" id="PTHR38794:SF1">
    <property type="entry name" value="INTEGRAL MEMBRANE PROTEIN"/>
    <property type="match status" value="1"/>
</dbReference>
<dbReference type="PANTHER" id="PTHR38794">
    <property type="entry name" value="INTEGRAL MEMBRANE PROTEIN"/>
    <property type="match status" value="1"/>
</dbReference>
<feature type="transmembrane region" description="Helical" evidence="2">
    <location>
        <begin position="128"/>
        <end position="150"/>
    </location>
</feature>
<dbReference type="AlphaFoldDB" id="A0A8H6FCV8"/>
<feature type="transmembrane region" description="Helical" evidence="2">
    <location>
        <begin position="206"/>
        <end position="226"/>
    </location>
</feature>
<feature type="transmembrane region" description="Helical" evidence="2">
    <location>
        <begin position="51"/>
        <end position="75"/>
    </location>
</feature>
<evidence type="ECO:0000313" key="5">
    <source>
        <dbReference type="Proteomes" id="UP000593566"/>
    </source>
</evidence>
<protein>
    <recommendedName>
        <fullName evidence="3">Rhodopsin domain-containing protein</fullName>
    </recommendedName>
</protein>
<feature type="transmembrane region" description="Helical" evidence="2">
    <location>
        <begin position="12"/>
        <end position="30"/>
    </location>
</feature>
<evidence type="ECO:0000256" key="2">
    <source>
        <dbReference type="SAM" id="Phobius"/>
    </source>
</evidence>
<reference evidence="4 5" key="1">
    <citation type="journal article" date="2020" name="Genomics">
        <title>Complete, high-quality genomes from long-read metagenomic sequencing of two wolf lichen thalli reveals enigmatic genome architecture.</title>
        <authorList>
            <person name="McKenzie S.K."/>
            <person name="Walston R.F."/>
            <person name="Allen J.L."/>
        </authorList>
    </citation>
    <scope>NUCLEOTIDE SEQUENCE [LARGE SCALE GENOMIC DNA]</scope>
    <source>
        <strain evidence="4">WasteWater1</strain>
    </source>
</reference>
<dbReference type="RefSeq" id="XP_037152603.1">
    <property type="nucleotide sequence ID" value="XM_037291168.1"/>
</dbReference>
<keyword evidence="2" id="KW-0812">Transmembrane</keyword>
<evidence type="ECO:0000313" key="4">
    <source>
        <dbReference type="EMBL" id="KAF6223386.1"/>
    </source>
</evidence>
<dbReference type="Proteomes" id="UP000593566">
    <property type="component" value="Unassembled WGS sequence"/>
</dbReference>
<accession>A0A8H6FCV8</accession>
<keyword evidence="2" id="KW-1133">Transmembrane helix</keyword>
<sequence>MSAAIPSDSYDSYGRIVNVISWILLCVMVLTVGTRAATKWTLIRRLEGDDVLALIAFTFSIGQTVALSEAISNGLGEHLGALSPSQVRNFQQSVYAADLLYIVVLWSAKTSVLLLVRQITPVALHKRITLYVGCGLALWAAVAILAAAVQCHTPHVWQFLDNQCFDRYAFWIYIGISSIVGDTVLIIIPIAIFWNVQIDRRRKATVCGCFASRILVIIATGLQLGFSGRAHGSTDLTLDLWPPALCTQFVQNLSIMTACVPYLKPFYLGLESGMIRTDDLRRHGLIGTYGYGDDESAKVSSRRGPPNTVGSAKSTTSHELRSLDVETAARSAQLNPNNLVAVEASNGVKAADWDQESQTSQSRIIKQTRTWGVDFESQDSNPEGLPVPAWTQGTWGKSSYQAS</sequence>
<feature type="region of interest" description="Disordered" evidence="1">
    <location>
        <begin position="295"/>
        <end position="319"/>
    </location>
</feature>
<keyword evidence="5" id="KW-1185">Reference proteome</keyword>
<keyword evidence="2" id="KW-0472">Membrane</keyword>
<dbReference type="EMBL" id="JACCJB010000010">
    <property type="protein sequence ID" value="KAF6223386.1"/>
    <property type="molecule type" value="Genomic_DNA"/>
</dbReference>
<comment type="caution">
    <text evidence="4">The sequence shown here is derived from an EMBL/GenBank/DDBJ whole genome shotgun (WGS) entry which is preliminary data.</text>
</comment>
<feature type="region of interest" description="Disordered" evidence="1">
    <location>
        <begin position="375"/>
        <end position="403"/>
    </location>
</feature>
<gene>
    <name evidence="4" type="ORF">HO133_000228</name>
</gene>
<dbReference type="InterPro" id="IPR049326">
    <property type="entry name" value="Rhodopsin_dom_fungi"/>
</dbReference>
<evidence type="ECO:0000259" key="3">
    <source>
        <dbReference type="Pfam" id="PF20684"/>
    </source>
</evidence>
<name>A0A8H6FCV8_9LECA</name>
<evidence type="ECO:0000256" key="1">
    <source>
        <dbReference type="SAM" id="MobiDB-lite"/>
    </source>
</evidence>
<organism evidence="4 5">
    <name type="scientific">Letharia lupina</name>
    <dbReference type="NCBI Taxonomy" id="560253"/>
    <lineage>
        <taxon>Eukaryota</taxon>
        <taxon>Fungi</taxon>
        <taxon>Dikarya</taxon>
        <taxon>Ascomycota</taxon>
        <taxon>Pezizomycotina</taxon>
        <taxon>Lecanoromycetes</taxon>
        <taxon>OSLEUM clade</taxon>
        <taxon>Lecanoromycetidae</taxon>
        <taxon>Lecanorales</taxon>
        <taxon>Lecanorineae</taxon>
        <taxon>Parmeliaceae</taxon>
        <taxon>Letharia</taxon>
    </lineage>
</organism>
<feature type="compositionally biased region" description="Polar residues" evidence="1">
    <location>
        <begin position="391"/>
        <end position="403"/>
    </location>
</feature>
<feature type="domain" description="Rhodopsin" evidence="3">
    <location>
        <begin position="35"/>
        <end position="266"/>
    </location>
</feature>
<feature type="transmembrane region" description="Helical" evidence="2">
    <location>
        <begin position="95"/>
        <end position="116"/>
    </location>
</feature>
<proteinExistence type="predicted"/>
<dbReference type="Pfam" id="PF20684">
    <property type="entry name" value="Fung_rhodopsin"/>
    <property type="match status" value="1"/>
</dbReference>
<dbReference type="GeneID" id="59328647"/>
<feature type="transmembrane region" description="Helical" evidence="2">
    <location>
        <begin position="170"/>
        <end position="194"/>
    </location>
</feature>